<dbReference type="InterPro" id="IPR029044">
    <property type="entry name" value="Nucleotide-diphossugar_trans"/>
</dbReference>
<dbReference type="InParanoid" id="B9TFB7"/>
<evidence type="ECO:0000259" key="1">
    <source>
        <dbReference type="Pfam" id="PF00535"/>
    </source>
</evidence>
<evidence type="ECO:0000313" key="2">
    <source>
        <dbReference type="EMBL" id="EEF25446.1"/>
    </source>
</evidence>
<dbReference type="EMBL" id="EQ979681">
    <property type="protein sequence ID" value="EEF25446.1"/>
    <property type="molecule type" value="Genomic_DNA"/>
</dbReference>
<feature type="domain" description="Glycosyltransferase 2-like" evidence="1">
    <location>
        <begin position="12"/>
        <end position="87"/>
    </location>
</feature>
<dbReference type="PANTHER" id="PTHR43630:SF2">
    <property type="entry name" value="GLYCOSYLTRANSFERASE"/>
    <property type="match status" value="1"/>
</dbReference>
<accession>B9TFB7</accession>
<dbReference type="PANTHER" id="PTHR43630">
    <property type="entry name" value="POLY-BETA-1,6-N-ACETYL-D-GLUCOSAMINE SYNTHASE"/>
    <property type="match status" value="1"/>
</dbReference>
<proteinExistence type="predicted"/>
<organism evidence="2 3">
    <name type="scientific">Ricinus communis</name>
    <name type="common">Castor bean</name>
    <dbReference type="NCBI Taxonomy" id="3988"/>
    <lineage>
        <taxon>Eukaryota</taxon>
        <taxon>Viridiplantae</taxon>
        <taxon>Streptophyta</taxon>
        <taxon>Embryophyta</taxon>
        <taxon>Tracheophyta</taxon>
        <taxon>Spermatophyta</taxon>
        <taxon>Magnoliopsida</taxon>
        <taxon>eudicotyledons</taxon>
        <taxon>Gunneridae</taxon>
        <taxon>Pentapetalae</taxon>
        <taxon>rosids</taxon>
        <taxon>fabids</taxon>
        <taxon>Malpighiales</taxon>
        <taxon>Euphorbiaceae</taxon>
        <taxon>Acalyphoideae</taxon>
        <taxon>Acalypheae</taxon>
        <taxon>Ricinus</taxon>
    </lineage>
</organism>
<evidence type="ECO:0000313" key="3">
    <source>
        <dbReference type="Proteomes" id="UP000008311"/>
    </source>
</evidence>
<keyword evidence="3" id="KW-1185">Reference proteome</keyword>
<dbReference type="Proteomes" id="UP000008311">
    <property type="component" value="Unassembled WGS sequence"/>
</dbReference>
<gene>
    <name evidence="2" type="ORF">RCOM_1896390</name>
</gene>
<reference evidence="3" key="1">
    <citation type="journal article" date="2010" name="Nat. Biotechnol.">
        <title>Draft genome sequence of the oilseed species Ricinus communis.</title>
        <authorList>
            <person name="Chan A.P."/>
            <person name="Crabtree J."/>
            <person name="Zhao Q."/>
            <person name="Lorenzi H."/>
            <person name="Orvis J."/>
            <person name="Puiu D."/>
            <person name="Melake-Berhan A."/>
            <person name="Jones K.M."/>
            <person name="Redman J."/>
            <person name="Chen G."/>
            <person name="Cahoon E.B."/>
            <person name="Gedil M."/>
            <person name="Stanke M."/>
            <person name="Haas B.J."/>
            <person name="Wortman J.R."/>
            <person name="Fraser-Liggett C.M."/>
            <person name="Ravel J."/>
            <person name="Rabinowicz P.D."/>
        </authorList>
    </citation>
    <scope>NUCLEOTIDE SEQUENCE [LARGE SCALE GENOMIC DNA]</scope>
    <source>
        <strain evidence="3">cv. Hale</strain>
    </source>
</reference>
<dbReference type="SUPFAM" id="SSF53448">
    <property type="entry name" value="Nucleotide-diphospho-sugar transferases"/>
    <property type="match status" value="1"/>
</dbReference>
<sequence length="254" mass="28910">MLQHTLPVMKQCVDEIIVVDMGSDDRSFEIYEEFLTEVDRVVSYPRSNLFAFGFAHPRNYGGQFARADWVLAIDSDELVEPEQVRALRQLNPGATRAFNVTRNNYQKAPRLDLQNLDQLIKGAPFTVEKHRRFYRNDPAMRWEGLIHEEIWDGGASAYATAGEVDVTLHHLNAYKTHGSAHEKQLLYSYITLKAVAFPRFQYGTNEYWFTTFVQENFSSLVEYANAFSDAQGLPRLPMPLLTAALNKLPAAAAS</sequence>
<name>B9TFB7_RICCO</name>
<dbReference type="InterPro" id="IPR001173">
    <property type="entry name" value="Glyco_trans_2-like"/>
</dbReference>
<dbReference type="AlphaFoldDB" id="B9TFB7"/>
<protein>
    <recommendedName>
        <fullName evidence="1">Glycosyltransferase 2-like domain-containing protein</fullName>
    </recommendedName>
</protein>
<dbReference type="Pfam" id="PF00535">
    <property type="entry name" value="Glycos_transf_2"/>
    <property type="match status" value="1"/>
</dbReference>
<dbReference type="Gene3D" id="3.90.550.10">
    <property type="entry name" value="Spore Coat Polysaccharide Biosynthesis Protein SpsA, Chain A"/>
    <property type="match status" value="1"/>
</dbReference>